<accession>A0A498JNP8</accession>
<dbReference type="AlphaFoldDB" id="A0A498JNP8"/>
<dbReference type="Proteomes" id="UP000290289">
    <property type="component" value="Chromosome 7"/>
</dbReference>
<organism evidence="1 2">
    <name type="scientific">Malus domestica</name>
    <name type="common">Apple</name>
    <name type="synonym">Pyrus malus</name>
    <dbReference type="NCBI Taxonomy" id="3750"/>
    <lineage>
        <taxon>Eukaryota</taxon>
        <taxon>Viridiplantae</taxon>
        <taxon>Streptophyta</taxon>
        <taxon>Embryophyta</taxon>
        <taxon>Tracheophyta</taxon>
        <taxon>Spermatophyta</taxon>
        <taxon>Magnoliopsida</taxon>
        <taxon>eudicotyledons</taxon>
        <taxon>Gunneridae</taxon>
        <taxon>Pentapetalae</taxon>
        <taxon>rosids</taxon>
        <taxon>fabids</taxon>
        <taxon>Rosales</taxon>
        <taxon>Rosaceae</taxon>
        <taxon>Amygdaloideae</taxon>
        <taxon>Maleae</taxon>
        <taxon>Malus</taxon>
    </lineage>
</organism>
<keyword evidence="2" id="KW-1185">Reference proteome</keyword>
<dbReference type="EMBL" id="RDQH01000333">
    <property type="protein sequence ID" value="RXH95202.1"/>
    <property type="molecule type" value="Genomic_DNA"/>
</dbReference>
<gene>
    <name evidence="1" type="ORF">DVH24_024886</name>
</gene>
<protein>
    <submittedName>
        <fullName evidence="1">Uncharacterized protein</fullName>
    </submittedName>
</protein>
<comment type="caution">
    <text evidence="1">The sequence shown here is derived from an EMBL/GenBank/DDBJ whole genome shotgun (WGS) entry which is preliminary data.</text>
</comment>
<proteinExistence type="predicted"/>
<name>A0A498JNP8_MALDO</name>
<evidence type="ECO:0000313" key="2">
    <source>
        <dbReference type="Proteomes" id="UP000290289"/>
    </source>
</evidence>
<sequence>MNASGCGVICLNTYMCRGGSDNPKGSACDLGRADEGAAEGLGRGDEELCRDGERPCTRHTDVRPPNLATTTSSCSTFDLRAILSCQYLVA</sequence>
<evidence type="ECO:0000313" key="1">
    <source>
        <dbReference type="EMBL" id="RXH95202.1"/>
    </source>
</evidence>
<reference evidence="1 2" key="1">
    <citation type="submission" date="2018-10" db="EMBL/GenBank/DDBJ databases">
        <title>A high-quality apple genome assembly.</title>
        <authorList>
            <person name="Hu J."/>
        </authorList>
    </citation>
    <scope>NUCLEOTIDE SEQUENCE [LARGE SCALE GENOMIC DNA]</scope>
    <source>
        <strain evidence="2">cv. HFTH1</strain>
        <tissue evidence="1">Young leaf</tissue>
    </source>
</reference>